<dbReference type="EMBL" id="BEYU01000018">
    <property type="protein sequence ID" value="GBG26034.1"/>
    <property type="molecule type" value="Genomic_DNA"/>
</dbReference>
<dbReference type="InParanoid" id="A0A2R5GE10"/>
<comment type="caution">
    <text evidence="3">The sequence shown here is derived from an EMBL/GenBank/DDBJ whole genome shotgun (WGS) entry which is preliminary data.</text>
</comment>
<feature type="domain" description="Phosphatidic acid phosphatase type 2/haloperoxidase" evidence="2">
    <location>
        <begin position="28"/>
        <end position="139"/>
    </location>
</feature>
<dbReference type="SUPFAM" id="SSF48317">
    <property type="entry name" value="Acid phosphatase/Vanadium-dependent haloperoxidase"/>
    <property type="match status" value="1"/>
</dbReference>
<dbReference type="SMART" id="SM00014">
    <property type="entry name" value="acidPPc"/>
    <property type="match status" value="1"/>
</dbReference>
<dbReference type="Pfam" id="PF01569">
    <property type="entry name" value="PAP2"/>
    <property type="match status" value="1"/>
</dbReference>
<dbReference type="InterPro" id="IPR000326">
    <property type="entry name" value="PAP2/HPO"/>
</dbReference>
<feature type="transmembrane region" description="Helical" evidence="1">
    <location>
        <begin position="97"/>
        <end position="115"/>
    </location>
</feature>
<evidence type="ECO:0000259" key="2">
    <source>
        <dbReference type="SMART" id="SM00014"/>
    </source>
</evidence>
<evidence type="ECO:0000256" key="1">
    <source>
        <dbReference type="SAM" id="Phobius"/>
    </source>
</evidence>
<proteinExistence type="predicted"/>
<dbReference type="PANTHER" id="PTHR14969">
    <property type="entry name" value="SPHINGOSINE-1-PHOSPHATE PHOSPHOHYDROLASE"/>
    <property type="match status" value="1"/>
</dbReference>
<name>A0A2R5GE10_9STRA</name>
<feature type="transmembrane region" description="Helical" evidence="1">
    <location>
        <begin position="161"/>
        <end position="180"/>
    </location>
</feature>
<organism evidence="3 4">
    <name type="scientific">Hondaea fermentalgiana</name>
    <dbReference type="NCBI Taxonomy" id="2315210"/>
    <lineage>
        <taxon>Eukaryota</taxon>
        <taxon>Sar</taxon>
        <taxon>Stramenopiles</taxon>
        <taxon>Bigyra</taxon>
        <taxon>Labyrinthulomycetes</taxon>
        <taxon>Thraustochytrida</taxon>
        <taxon>Thraustochytriidae</taxon>
        <taxon>Hondaea</taxon>
    </lineage>
</organism>
<sequence length="206" mass="22316">MGGVLRKVLQTKYITAAATGLSLAYLRNGFMVRLLVGAGLNSVLSKVLKRVFDQPRPEKASESGKTDPGFPSSHAHMLFYLSVYTTLAIDAPGAPAWVPYLTLAYAFVGSVWRVFIERHTPIQVIAGIVSGSLGALLWYLAVPQELITKSDVLVHRAQADYPLTSLVVSLGSSLIAFGILKNYGNLISTPTRLVPKQSSEQEKKAE</sequence>
<dbReference type="AlphaFoldDB" id="A0A2R5GE10"/>
<protein>
    <submittedName>
        <fullName evidence="3">Dolichyldiphosphatase 1</fullName>
    </submittedName>
</protein>
<keyword evidence="1" id="KW-0812">Transmembrane</keyword>
<evidence type="ECO:0000313" key="3">
    <source>
        <dbReference type="EMBL" id="GBG26034.1"/>
    </source>
</evidence>
<dbReference type="OrthoDB" id="302705at2759"/>
<gene>
    <name evidence="3" type="ORF">FCC1311_022542</name>
</gene>
<dbReference type="Gene3D" id="1.20.144.10">
    <property type="entry name" value="Phosphatidic acid phosphatase type 2/haloperoxidase"/>
    <property type="match status" value="1"/>
</dbReference>
<accession>A0A2R5GE10</accession>
<dbReference type="InterPro" id="IPR036938">
    <property type="entry name" value="PAP2/HPO_sf"/>
</dbReference>
<reference evidence="3 4" key="1">
    <citation type="submission" date="2017-12" db="EMBL/GenBank/DDBJ databases">
        <title>Sequencing, de novo assembly and annotation of complete genome of a new Thraustochytrid species, strain FCC1311.</title>
        <authorList>
            <person name="Sedici K."/>
            <person name="Godart F."/>
            <person name="Aiese Cigliano R."/>
            <person name="Sanseverino W."/>
            <person name="Barakat M."/>
            <person name="Ortet P."/>
            <person name="Marechal E."/>
            <person name="Cagnac O."/>
            <person name="Amato A."/>
        </authorList>
    </citation>
    <scope>NUCLEOTIDE SEQUENCE [LARGE SCALE GENOMIC DNA]</scope>
</reference>
<dbReference type="PANTHER" id="PTHR14969:SF13">
    <property type="entry name" value="AT30094P"/>
    <property type="match status" value="1"/>
</dbReference>
<evidence type="ECO:0000313" key="4">
    <source>
        <dbReference type="Proteomes" id="UP000241890"/>
    </source>
</evidence>
<dbReference type="Proteomes" id="UP000241890">
    <property type="component" value="Unassembled WGS sequence"/>
</dbReference>
<keyword evidence="4" id="KW-1185">Reference proteome</keyword>
<dbReference type="GO" id="GO:0042392">
    <property type="term" value="F:sphingosine-1-phosphate phosphatase activity"/>
    <property type="evidence" value="ECO:0007669"/>
    <property type="project" value="TreeGrafter"/>
</dbReference>
<feature type="transmembrane region" description="Helical" evidence="1">
    <location>
        <begin position="122"/>
        <end position="141"/>
    </location>
</feature>
<keyword evidence="1" id="KW-0472">Membrane</keyword>
<keyword evidence="1" id="KW-1133">Transmembrane helix</keyword>